<gene>
    <name evidence="1" type="ORF">ADIS_3751</name>
</gene>
<dbReference type="STRING" id="1232681.ADIS_3751"/>
<evidence type="ECO:0000313" key="2">
    <source>
        <dbReference type="Proteomes" id="UP000013909"/>
    </source>
</evidence>
<organism evidence="1 2">
    <name type="scientific">Lunatimonas lonarensis</name>
    <dbReference type="NCBI Taxonomy" id="1232681"/>
    <lineage>
        <taxon>Bacteria</taxon>
        <taxon>Pseudomonadati</taxon>
        <taxon>Bacteroidota</taxon>
        <taxon>Cytophagia</taxon>
        <taxon>Cytophagales</taxon>
        <taxon>Cyclobacteriaceae</taxon>
    </lineage>
</organism>
<dbReference type="RefSeq" id="WP_010855882.1">
    <property type="nucleotide sequence ID" value="NZ_AQHR01000096.1"/>
</dbReference>
<protein>
    <submittedName>
        <fullName evidence="1">Uncharacterized protein</fullName>
    </submittedName>
</protein>
<accession>R7ZP26</accession>
<dbReference type="EMBL" id="AQHR01000096">
    <property type="protein sequence ID" value="EON75860.1"/>
    <property type="molecule type" value="Genomic_DNA"/>
</dbReference>
<reference evidence="1 2" key="1">
    <citation type="submission" date="2013-02" db="EMBL/GenBank/DDBJ databases">
        <title>A novel strain isolated from Lonar lake, Maharashtra, India.</title>
        <authorList>
            <person name="Singh A."/>
        </authorList>
    </citation>
    <scope>NUCLEOTIDE SEQUENCE [LARGE SCALE GENOMIC DNA]</scope>
    <source>
        <strain evidence="1 2">AK24</strain>
    </source>
</reference>
<comment type="caution">
    <text evidence="1">The sequence shown here is derived from an EMBL/GenBank/DDBJ whole genome shotgun (WGS) entry which is preliminary data.</text>
</comment>
<keyword evidence="2" id="KW-1185">Reference proteome</keyword>
<dbReference type="AlphaFoldDB" id="R7ZP26"/>
<proteinExistence type="predicted"/>
<name>R7ZP26_9BACT</name>
<dbReference type="Proteomes" id="UP000013909">
    <property type="component" value="Unassembled WGS sequence"/>
</dbReference>
<evidence type="ECO:0000313" key="1">
    <source>
        <dbReference type="EMBL" id="EON75860.1"/>
    </source>
</evidence>
<sequence length="60" mass="6817">MKSSLPKAGWQDDPVTQWEGDYLPFDLSYIGTDPRGIRSQLPELSNGIQIRIIEKTIIDL</sequence>